<dbReference type="Proteomes" id="UP001158576">
    <property type="component" value="Chromosome PAR"/>
</dbReference>
<organism evidence="3 4">
    <name type="scientific">Oikopleura dioica</name>
    <name type="common">Tunicate</name>
    <dbReference type="NCBI Taxonomy" id="34765"/>
    <lineage>
        <taxon>Eukaryota</taxon>
        <taxon>Metazoa</taxon>
        <taxon>Chordata</taxon>
        <taxon>Tunicata</taxon>
        <taxon>Appendicularia</taxon>
        <taxon>Copelata</taxon>
        <taxon>Oikopleuridae</taxon>
        <taxon>Oikopleura</taxon>
    </lineage>
</organism>
<keyword evidence="2" id="KW-0812">Transmembrane</keyword>
<feature type="transmembrane region" description="Helical" evidence="2">
    <location>
        <begin position="85"/>
        <end position="102"/>
    </location>
</feature>
<sequence>MATKQQEKNASKNETRQRKGKKSKKEAPKVEEKNDSKKVDEKEDDVMLEQLCAKMIKNGKLKYTKDRKGNLVLIQQNEGLTMQDFKVFGFLAIIAIYVFFFYDHTHKITVNYYYESFRAYIRRFSDRLMHQVDIMVSGPEL</sequence>
<keyword evidence="2" id="KW-1133">Transmembrane helix</keyword>
<reference evidence="3 4" key="1">
    <citation type="submission" date="2021-04" db="EMBL/GenBank/DDBJ databases">
        <authorList>
            <person name="Bliznina A."/>
        </authorList>
    </citation>
    <scope>NUCLEOTIDE SEQUENCE [LARGE SCALE GENOMIC DNA]</scope>
</reference>
<keyword evidence="2" id="KW-0472">Membrane</keyword>
<evidence type="ECO:0000313" key="4">
    <source>
        <dbReference type="Proteomes" id="UP001158576"/>
    </source>
</evidence>
<evidence type="ECO:0000313" key="3">
    <source>
        <dbReference type="EMBL" id="CAG5084417.1"/>
    </source>
</evidence>
<evidence type="ECO:0000256" key="2">
    <source>
        <dbReference type="SAM" id="Phobius"/>
    </source>
</evidence>
<evidence type="ECO:0000256" key="1">
    <source>
        <dbReference type="SAM" id="MobiDB-lite"/>
    </source>
</evidence>
<feature type="compositionally biased region" description="Basic and acidic residues" evidence="1">
    <location>
        <begin position="25"/>
        <end position="41"/>
    </location>
</feature>
<protein>
    <submittedName>
        <fullName evidence="3">Oidioi.mRNA.OKI2018_I69.PAR.g10636.t1.cds</fullName>
    </submittedName>
</protein>
<keyword evidence="4" id="KW-1185">Reference proteome</keyword>
<feature type="region of interest" description="Disordered" evidence="1">
    <location>
        <begin position="1"/>
        <end position="41"/>
    </location>
</feature>
<gene>
    <name evidence="3" type="ORF">OKIOD_LOCUS2194</name>
</gene>
<accession>A0ABN7RZ14</accession>
<name>A0ABN7RZ14_OIKDI</name>
<dbReference type="EMBL" id="OU015568">
    <property type="protein sequence ID" value="CAG5084417.1"/>
    <property type="molecule type" value="Genomic_DNA"/>
</dbReference>
<proteinExistence type="predicted"/>
<feature type="compositionally biased region" description="Basic and acidic residues" evidence="1">
    <location>
        <begin position="1"/>
        <end position="17"/>
    </location>
</feature>